<dbReference type="PROSITE" id="PS50943">
    <property type="entry name" value="HTH_CROC1"/>
    <property type="match status" value="1"/>
</dbReference>
<dbReference type="RefSeq" id="WP_357402257.1">
    <property type="nucleotide sequence ID" value="NZ_JBEYCD010000003.1"/>
</dbReference>
<comment type="caution">
    <text evidence="2">The sequence shown here is derived from an EMBL/GenBank/DDBJ whole genome shotgun (WGS) entry which is preliminary data.</text>
</comment>
<name>A0ABW7X101_9NOCA</name>
<dbReference type="Gene3D" id="3.30.450.180">
    <property type="match status" value="1"/>
</dbReference>
<evidence type="ECO:0000313" key="3">
    <source>
        <dbReference type="Proteomes" id="UP001611415"/>
    </source>
</evidence>
<dbReference type="PANTHER" id="PTHR35010:SF2">
    <property type="entry name" value="BLL4672 PROTEIN"/>
    <property type="match status" value="1"/>
</dbReference>
<dbReference type="InterPro" id="IPR041413">
    <property type="entry name" value="MLTR_LBD"/>
</dbReference>
<gene>
    <name evidence="2" type="ORF">ACH49W_15540</name>
</gene>
<reference evidence="2 3" key="1">
    <citation type="submission" date="2024-10" db="EMBL/GenBank/DDBJ databases">
        <title>The Natural Products Discovery Center: Release of the First 8490 Sequenced Strains for Exploring Actinobacteria Biosynthetic Diversity.</title>
        <authorList>
            <person name="Kalkreuter E."/>
            <person name="Kautsar S.A."/>
            <person name="Yang D."/>
            <person name="Bader C.D."/>
            <person name="Teijaro C.N."/>
            <person name="Fluegel L."/>
            <person name="Davis C.M."/>
            <person name="Simpson J.R."/>
            <person name="Lauterbach L."/>
            <person name="Steele A.D."/>
            <person name="Gui C."/>
            <person name="Meng S."/>
            <person name="Li G."/>
            <person name="Viehrig K."/>
            <person name="Ye F."/>
            <person name="Su P."/>
            <person name="Kiefer A.F."/>
            <person name="Nichols A."/>
            <person name="Cepeda A.J."/>
            <person name="Yan W."/>
            <person name="Fan B."/>
            <person name="Jiang Y."/>
            <person name="Adhikari A."/>
            <person name="Zheng C.-J."/>
            <person name="Schuster L."/>
            <person name="Cowan T.M."/>
            <person name="Smanski M.J."/>
            <person name="Chevrette M.G."/>
            <person name="De Carvalho L.P.S."/>
            <person name="Shen B."/>
        </authorList>
    </citation>
    <scope>NUCLEOTIDE SEQUENCE [LARGE SCALE GENOMIC DNA]</scope>
    <source>
        <strain evidence="2 3">NPDC019275</strain>
    </source>
</reference>
<accession>A0ABW7X101</accession>
<sequence length="264" mass="29569">MPIQPAGGAEIRQLPFPTFGSVLRRLRDERRVSREKLAFETGVSTSYISHLENGVRANPTRSVVEALVRYLRNIRAISGAELRYLFDLAGLSTTDYPGVDALRSEISGDMRHRLTLHEPTLAAYLDTRWNVLACNDSFATAFPGVAAEVSLLRWLFGSDIARGVLVEWEAEARVFVHWLRGLSGQEPEATWPGDVLAQLAEYPDFRRLWHEGNVAYGRDRPEMLIADPATGRADRVAVQVFRLDSGNYPGRIQFFVGTRLPQSA</sequence>
<dbReference type="Gene3D" id="1.10.260.40">
    <property type="entry name" value="lambda repressor-like DNA-binding domains"/>
    <property type="match status" value="1"/>
</dbReference>
<dbReference type="SUPFAM" id="SSF47413">
    <property type="entry name" value="lambda repressor-like DNA-binding domains"/>
    <property type="match status" value="1"/>
</dbReference>
<keyword evidence="3" id="KW-1185">Reference proteome</keyword>
<proteinExistence type="predicted"/>
<evidence type="ECO:0000313" key="2">
    <source>
        <dbReference type="EMBL" id="MFI2474788.1"/>
    </source>
</evidence>
<dbReference type="InterPro" id="IPR010982">
    <property type="entry name" value="Lambda_DNA-bd_dom_sf"/>
</dbReference>
<feature type="domain" description="HTH cro/C1-type" evidence="1">
    <location>
        <begin position="23"/>
        <end position="77"/>
    </location>
</feature>
<dbReference type="Pfam" id="PF17765">
    <property type="entry name" value="MLTR_LBD"/>
    <property type="match status" value="1"/>
</dbReference>
<dbReference type="CDD" id="cd00093">
    <property type="entry name" value="HTH_XRE"/>
    <property type="match status" value="1"/>
</dbReference>
<dbReference type="EMBL" id="JBIRYO010000008">
    <property type="protein sequence ID" value="MFI2474788.1"/>
    <property type="molecule type" value="Genomic_DNA"/>
</dbReference>
<dbReference type="PANTHER" id="PTHR35010">
    <property type="entry name" value="BLL4672 PROTEIN-RELATED"/>
    <property type="match status" value="1"/>
</dbReference>
<dbReference type="InterPro" id="IPR001387">
    <property type="entry name" value="Cro/C1-type_HTH"/>
</dbReference>
<protein>
    <submittedName>
        <fullName evidence="2">Helix-turn-helix transcriptional regulator</fullName>
    </submittedName>
</protein>
<organism evidence="2 3">
    <name type="scientific">Nocardia xishanensis</name>
    <dbReference type="NCBI Taxonomy" id="238964"/>
    <lineage>
        <taxon>Bacteria</taxon>
        <taxon>Bacillati</taxon>
        <taxon>Actinomycetota</taxon>
        <taxon>Actinomycetes</taxon>
        <taxon>Mycobacteriales</taxon>
        <taxon>Nocardiaceae</taxon>
        <taxon>Nocardia</taxon>
    </lineage>
</organism>
<dbReference type="SMART" id="SM00530">
    <property type="entry name" value="HTH_XRE"/>
    <property type="match status" value="1"/>
</dbReference>
<dbReference type="Proteomes" id="UP001611415">
    <property type="component" value="Unassembled WGS sequence"/>
</dbReference>
<evidence type="ECO:0000259" key="1">
    <source>
        <dbReference type="PROSITE" id="PS50943"/>
    </source>
</evidence>
<dbReference type="Pfam" id="PF13560">
    <property type="entry name" value="HTH_31"/>
    <property type="match status" value="1"/>
</dbReference>